<evidence type="ECO:0000256" key="5">
    <source>
        <dbReference type="SAM" id="Coils"/>
    </source>
</evidence>
<dbReference type="GO" id="GO:0045010">
    <property type="term" value="P:actin nucleation"/>
    <property type="evidence" value="ECO:0007669"/>
    <property type="project" value="InterPro"/>
</dbReference>
<feature type="region of interest" description="Disordered" evidence="6">
    <location>
        <begin position="602"/>
        <end position="631"/>
    </location>
</feature>
<feature type="region of interest" description="Disordered" evidence="6">
    <location>
        <begin position="378"/>
        <end position="407"/>
    </location>
</feature>
<feature type="region of interest" description="Disordered" evidence="6">
    <location>
        <begin position="134"/>
        <end position="194"/>
    </location>
</feature>
<dbReference type="GO" id="GO:0005737">
    <property type="term" value="C:cytoplasm"/>
    <property type="evidence" value="ECO:0007669"/>
    <property type="project" value="UniProtKB-ARBA"/>
</dbReference>
<sequence>MQAIQTVETQVPVLKESFFRTPFKEWRKGSEASLRGLRQQHCLEQPAEGAVCRQEGRPLGRSASNPLCRAPEPAAGAEREALAWFTSAPQAPPSEESQAGLPSRAAQRGRAHSFQEQDGLIAKGARLLRIMGNQEGKPRRAAGEPSTGTEQAEKQRREPHRKKSHNKHAKDEDSSKKKPKSRSKPSVFSSLRIQKNLSKVKGSLGGSKEYFLDSHASQNDDLGKGQYFLVHTADLSLSADELGLSDTEPEHLRLSADSRQSTVDTQDGHRASSGSDTDIYSFHSAVEQEDLLSDIQQAVCQQQGVGASDAEESGSKAQNQPNTAAEPNPPNPQPITVLKPLSERESSLDAGFSASLDTTERENKLDSAGKACVQSALCSSSGTEPHQPLSDSPQTSAAGTDRRSGIAVTRTARIKSVHDLTASFESAEEPIEENGELLTQTAESKSSYGRGSKDRASVSSGSLQGRRVRVAESLENSGELSSEHSLERPLVERRKSSISFSQWVSESPCPTGRRKSSVSTPPVKSYPTIHPCYVKTTTRQLSSPGHSPVTSPSHSPLFRRRYEPGHWGALQRGKRQRSCSIAGLLSPSADWAEELHKLRPRPADSAERLDFGDPRTPTARRRSSGWQSSSHSFQDVFTGRTLLERFFGQQEGVACEEVTELCSRVLARGLLLPFSACFQGQEGGSATHTATQFDEDELYTWATVSQPPPSSECSEGRVPGRIQALWPPPKLGGVERPGLRYTEAEHQVIILGLKKQQREAELQLQEESALKVVKMKEEYVSMIQQLEQTVEDLKTKVTTLEQQHSLLEKDGFAKGSRSGEAALKDAQLQSEERSSLSLEAKAVQTSPVEDSVWVNGPFLGQTSPPEVQPAKVKLAFISAPPPPPPVGLYGLAAAAQKGPLKAVVEPPRPMKPLYWTRIQLHSKKEASGSLVWDKVKEPSVDFEEFVELFSKSTVKEKKKPLSDTISKSKATQVMKLLTNKRSQAVGILMSSLHLDMRDIQHAVLNLDNSVVDLETLQALYENRAQPDEMEKIEKHIKSSKEKENVKPLDKPEQFLFQLSQIPSFSGRVFCILFQSTFAECISSVIRKLEILQKVCTMLRSSEGVMQVLGLILAFGNFMNGGNRSRGQADGFGLDILPKLKDVKSSDSSCSLLSYVVSYYLRHFDEEAGREACAYPLPEPHDLFQASQMKFEDFQKDLRKLRKDLNACSAETERVCRDSADHHLQPFKDKMEEFLCRAKTELEAEERQLDAVHTAFLELTVFFSVKAKTGEKEVSLSTFFSVWHEFSTDFKDLWKKENKVILQERLKAAEESFRQAKEKAAYSVKPKHASGIKAKLGTKI</sequence>
<evidence type="ECO:0000259" key="7">
    <source>
        <dbReference type="PROSITE" id="PS51444"/>
    </source>
</evidence>
<keyword evidence="4" id="KW-0539">Nucleus</keyword>
<feature type="region of interest" description="Disordered" evidence="6">
    <location>
        <begin position="55"/>
        <end position="118"/>
    </location>
</feature>
<proteinExistence type="inferred from homology"/>
<feature type="compositionally biased region" description="Basic residues" evidence="6">
    <location>
        <begin position="157"/>
        <end position="168"/>
    </location>
</feature>
<dbReference type="InterPro" id="IPR015425">
    <property type="entry name" value="FH2_Formin"/>
</dbReference>
<feature type="compositionally biased region" description="Polar residues" evidence="6">
    <location>
        <begin position="538"/>
        <end position="554"/>
    </location>
</feature>
<keyword evidence="3 5" id="KW-0175">Coiled coil</keyword>
<comment type="subcellular location">
    <subcellularLocation>
        <location evidence="1">Nucleus</location>
    </subcellularLocation>
</comment>
<feature type="compositionally biased region" description="Polar residues" evidence="6">
    <location>
        <begin position="378"/>
        <end position="398"/>
    </location>
</feature>
<feature type="compositionally biased region" description="Basic and acidic residues" evidence="6">
    <location>
        <begin position="602"/>
        <end position="613"/>
    </location>
</feature>
<evidence type="ECO:0000256" key="6">
    <source>
        <dbReference type="SAM" id="MobiDB-lite"/>
    </source>
</evidence>
<keyword evidence="9" id="KW-1185">Reference proteome</keyword>
<reference evidence="8" key="1">
    <citation type="submission" date="2021-01" db="EMBL/GenBank/DDBJ databases">
        <authorList>
            <person name="Zahm M."/>
            <person name="Roques C."/>
            <person name="Cabau C."/>
            <person name="Klopp C."/>
            <person name="Donnadieu C."/>
            <person name="Jouanno E."/>
            <person name="Lampietro C."/>
            <person name="Louis A."/>
            <person name="Herpin A."/>
            <person name="Echchiki A."/>
            <person name="Berthelot C."/>
            <person name="Parey E."/>
            <person name="Roest-Crollius H."/>
            <person name="Braasch I."/>
            <person name="Postlethwait J."/>
            <person name="Bobe J."/>
            <person name="Montfort J."/>
            <person name="Bouchez O."/>
            <person name="Begum T."/>
            <person name="Mejri S."/>
            <person name="Adams A."/>
            <person name="Chen W.-J."/>
            <person name="Guiguen Y."/>
        </authorList>
    </citation>
    <scope>NUCLEOTIDE SEQUENCE</scope>
    <source>
        <strain evidence="8">YG-15Mar2019-1</strain>
        <tissue evidence="8">Brain</tissue>
    </source>
</reference>
<accession>A0A9D3T074</accession>
<evidence type="ECO:0000256" key="2">
    <source>
        <dbReference type="ARBA" id="ARBA00005271"/>
    </source>
</evidence>
<evidence type="ECO:0000256" key="1">
    <source>
        <dbReference type="ARBA" id="ARBA00004123"/>
    </source>
</evidence>
<dbReference type="SUPFAM" id="SSF101447">
    <property type="entry name" value="Formin homology 2 domain (FH2 domain)"/>
    <property type="match status" value="1"/>
</dbReference>
<feature type="region of interest" description="Disordered" evidence="6">
    <location>
        <begin position="253"/>
        <end position="279"/>
    </location>
</feature>
<comment type="caution">
    <text evidence="8">The sequence shown here is derived from an EMBL/GenBank/DDBJ whole genome shotgun (WGS) entry which is preliminary data.</text>
</comment>
<dbReference type="GO" id="GO:0005884">
    <property type="term" value="C:actin filament"/>
    <property type="evidence" value="ECO:0007669"/>
    <property type="project" value="InterPro"/>
</dbReference>
<dbReference type="PROSITE" id="PS51444">
    <property type="entry name" value="FH2"/>
    <property type="match status" value="1"/>
</dbReference>
<protein>
    <recommendedName>
        <fullName evidence="7">FH2 domain-containing protein</fullName>
    </recommendedName>
</protein>
<dbReference type="EMBL" id="JAFDVH010000016">
    <property type="protein sequence ID" value="KAG7463097.1"/>
    <property type="molecule type" value="Genomic_DNA"/>
</dbReference>
<dbReference type="GO" id="GO:0008017">
    <property type="term" value="F:microtubule binding"/>
    <property type="evidence" value="ECO:0007669"/>
    <property type="project" value="InterPro"/>
</dbReference>
<dbReference type="PANTHER" id="PTHR45920:SF7">
    <property type="entry name" value="FORMIN-G"/>
    <property type="match status" value="1"/>
</dbReference>
<dbReference type="InterPro" id="IPR042201">
    <property type="entry name" value="FH2_Formin_sf"/>
</dbReference>
<dbReference type="GO" id="GO:0005634">
    <property type="term" value="C:nucleus"/>
    <property type="evidence" value="ECO:0007669"/>
    <property type="project" value="UniProtKB-SubCell"/>
</dbReference>
<feature type="coiled-coil region" evidence="5">
    <location>
        <begin position="776"/>
        <end position="810"/>
    </location>
</feature>
<feature type="compositionally biased region" description="Acidic residues" evidence="6">
    <location>
        <begin position="426"/>
        <end position="435"/>
    </location>
</feature>
<evidence type="ECO:0000313" key="9">
    <source>
        <dbReference type="Proteomes" id="UP001046870"/>
    </source>
</evidence>
<dbReference type="PRINTS" id="PR00828">
    <property type="entry name" value="FORMIN"/>
</dbReference>
<feature type="compositionally biased region" description="Polar residues" evidence="6">
    <location>
        <begin position="437"/>
        <end position="449"/>
    </location>
</feature>
<feature type="compositionally biased region" description="Low complexity" evidence="6">
    <location>
        <begin position="317"/>
        <end position="326"/>
    </location>
</feature>
<evidence type="ECO:0000256" key="4">
    <source>
        <dbReference type="ARBA" id="ARBA00023242"/>
    </source>
</evidence>
<dbReference type="SMART" id="SM00498">
    <property type="entry name" value="FH2"/>
    <property type="match status" value="1"/>
</dbReference>
<feature type="region of interest" description="Disordered" evidence="6">
    <location>
        <begin position="502"/>
        <end position="523"/>
    </location>
</feature>
<evidence type="ECO:0000256" key="3">
    <source>
        <dbReference type="ARBA" id="ARBA00023054"/>
    </source>
</evidence>
<dbReference type="GO" id="GO:0030866">
    <property type="term" value="P:cortical actin cytoskeleton organization"/>
    <property type="evidence" value="ECO:0007669"/>
    <property type="project" value="TreeGrafter"/>
</dbReference>
<feature type="region of interest" description="Disordered" evidence="6">
    <location>
        <begin position="538"/>
        <end position="558"/>
    </location>
</feature>
<dbReference type="GO" id="GO:0051015">
    <property type="term" value="F:actin filament binding"/>
    <property type="evidence" value="ECO:0007669"/>
    <property type="project" value="TreeGrafter"/>
</dbReference>
<comment type="similarity">
    <text evidence="2">Belongs to the formin homology family. Cappuccino subfamily.</text>
</comment>
<organism evidence="8 9">
    <name type="scientific">Megalops atlanticus</name>
    <name type="common">Tarpon</name>
    <name type="synonym">Clupea gigantea</name>
    <dbReference type="NCBI Taxonomy" id="7932"/>
    <lineage>
        <taxon>Eukaryota</taxon>
        <taxon>Metazoa</taxon>
        <taxon>Chordata</taxon>
        <taxon>Craniata</taxon>
        <taxon>Vertebrata</taxon>
        <taxon>Euteleostomi</taxon>
        <taxon>Actinopterygii</taxon>
        <taxon>Neopterygii</taxon>
        <taxon>Teleostei</taxon>
        <taxon>Elopiformes</taxon>
        <taxon>Megalopidae</taxon>
        <taxon>Megalops</taxon>
    </lineage>
</organism>
<dbReference type="OrthoDB" id="427644at2759"/>
<dbReference type="Proteomes" id="UP001046870">
    <property type="component" value="Chromosome 16"/>
</dbReference>
<feature type="domain" description="FH2" evidence="7">
    <location>
        <begin position="900"/>
        <end position="1315"/>
    </location>
</feature>
<name>A0A9D3T074_MEGAT</name>
<evidence type="ECO:0000313" key="8">
    <source>
        <dbReference type="EMBL" id="KAG7463097.1"/>
    </source>
</evidence>
<gene>
    <name evidence="8" type="ORF">MATL_G00191800</name>
</gene>
<dbReference type="PANTHER" id="PTHR45920">
    <property type="entry name" value="FORMIN HOMOLOGY 2 DOMAIN CONTAINING, ISOFORM I"/>
    <property type="match status" value="1"/>
</dbReference>
<feature type="region of interest" description="Disordered" evidence="6">
    <location>
        <begin position="343"/>
        <end position="362"/>
    </location>
</feature>
<feature type="region of interest" description="Disordered" evidence="6">
    <location>
        <begin position="422"/>
        <end position="466"/>
    </location>
</feature>
<dbReference type="InterPro" id="IPR001265">
    <property type="entry name" value="Formin_Cappuccino_subfam"/>
</dbReference>
<dbReference type="Pfam" id="PF02181">
    <property type="entry name" value="FH2"/>
    <property type="match status" value="1"/>
</dbReference>
<feature type="region of interest" description="Disordered" evidence="6">
    <location>
        <begin position="302"/>
        <end position="337"/>
    </location>
</feature>
<dbReference type="Gene3D" id="1.20.58.2220">
    <property type="entry name" value="Formin, FH2 domain"/>
    <property type="match status" value="1"/>
</dbReference>
<dbReference type="FunFam" id="1.20.58.2220:FF:000005">
    <property type="entry name" value="Formin 1"/>
    <property type="match status" value="1"/>
</dbReference>